<feature type="transmembrane region" description="Helical" evidence="1">
    <location>
        <begin position="9"/>
        <end position="26"/>
    </location>
</feature>
<keyword evidence="1" id="KW-0812">Transmembrane</keyword>
<comment type="caution">
    <text evidence="3">The sequence shown here is derived from an EMBL/GenBank/DDBJ whole genome shotgun (WGS) entry which is preliminary data.</text>
</comment>
<evidence type="ECO:0000313" key="3">
    <source>
        <dbReference type="EMBL" id="MYN02585.1"/>
    </source>
</evidence>
<evidence type="ECO:0000256" key="1">
    <source>
        <dbReference type="SAM" id="Phobius"/>
    </source>
</evidence>
<dbReference type="InterPro" id="IPR009936">
    <property type="entry name" value="DUF1468"/>
</dbReference>
<protein>
    <submittedName>
        <fullName evidence="3">Tripartite tricarboxylate transporter TctB family protein</fullName>
    </submittedName>
</protein>
<accession>A0A6N9HIG5</accession>
<feature type="transmembrane region" description="Helical" evidence="1">
    <location>
        <begin position="41"/>
        <end position="61"/>
    </location>
</feature>
<sequence length="152" mass="16224">MSAIRHPKDFWIGAIFVAFGLGAVFMRGDLEMGSGGRMGPAYFPVILGILLTLIGAAGIVRSFFRHGAPMEKLHLRPLAVVLLAVVLFGILMRGAGLVPAAAVLVLVSFYAHAKFNWKEGALLAVGLAGFCYLLFIKLLGLPIPALGPWFGF</sequence>
<reference evidence="3 4" key="1">
    <citation type="submission" date="2019-12" db="EMBL/GenBank/DDBJ databases">
        <title>Novel species isolated from a subtropical stream in China.</title>
        <authorList>
            <person name="Lu H."/>
        </authorList>
    </citation>
    <scope>NUCLEOTIDE SEQUENCE [LARGE SCALE GENOMIC DNA]</scope>
    <source>
        <strain evidence="3 4">DS3</strain>
    </source>
</reference>
<organism evidence="3 4">
    <name type="scientific">Pseudoduganella guangdongensis</name>
    <dbReference type="NCBI Taxonomy" id="2692179"/>
    <lineage>
        <taxon>Bacteria</taxon>
        <taxon>Pseudomonadati</taxon>
        <taxon>Pseudomonadota</taxon>
        <taxon>Betaproteobacteria</taxon>
        <taxon>Burkholderiales</taxon>
        <taxon>Oxalobacteraceae</taxon>
        <taxon>Telluria group</taxon>
        <taxon>Pseudoduganella</taxon>
    </lineage>
</organism>
<feature type="domain" description="DUF1468" evidence="2">
    <location>
        <begin position="10"/>
        <end position="144"/>
    </location>
</feature>
<evidence type="ECO:0000313" key="4">
    <source>
        <dbReference type="Proteomes" id="UP000448575"/>
    </source>
</evidence>
<dbReference type="AlphaFoldDB" id="A0A6N9HIG5"/>
<feature type="transmembrane region" description="Helical" evidence="1">
    <location>
        <begin position="73"/>
        <end position="91"/>
    </location>
</feature>
<feature type="transmembrane region" description="Helical" evidence="1">
    <location>
        <begin position="120"/>
        <end position="143"/>
    </location>
</feature>
<dbReference type="EMBL" id="WWCJ01000006">
    <property type="protein sequence ID" value="MYN02585.1"/>
    <property type="molecule type" value="Genomic_DNA"/>
</dbReference>
<dbReference type="Pfam" id="PF07331">
    <property type="entry name" value="TctB"/>
    <property type="match status" value="1"/>
</dbReference>
<name>A0A6N9HIG5_9BURK</name>
<keyword evidence="1" id="KW-0472">Membrane</keyword>
<proteinExistence type="predicted"/>
<gene>
    <name evidence="3" type="ORF">GTP41_10785</name>
</gene>
<keyword evidence="4" id="KW-1185">Reference proteome</keyword>
<keyword evidence="1" id="KW-1133">Transmembrane helix</keyword>
<dbReference type="RefSeq" id="WP_161025573.1">
    <property type="nucleotide sequence ID" value="NZ_WWCJ01000006.1"/>
</dbReference>
<evidence type="ECO:0000259" key="2">
    <source>
        <dbReference type="Pfam" id="PF07331"/>
    </source>
</evidence>
<dbReference type="Proteomes" id="UP000448575">
    <property type="component" value="Unassembled WGS sequence"/>
</dbReference>